<sequence length="221" mass="24035">MSDITTARSSYVAHIPAQLEADGVECLRGERRLLKNLTLQVGTGTCLLVQGPNGSGKTSLLRILAGLTQPADGCVRWKGQPIKQLGDDYRNDLLYCGHHNALKDELSAEENLLAAAALSGTPVTIDAVREALHQAGLAGRERLPVRVLSQGQRRRASLARLLLHYRPVWILDEPFTALDTDAMQWLSALIDRHLALGGLTVLTSHQDISLARGVRTLRLGV</sequence>
<organism evidence="9 10">
    <name type="scientific">Herminiimonas aquatilis</name>
    <dbReference type="NCBI Taxonomy" id="345342"/>
    <lineage>
        <taxon>Bacteria</taxon>
        <taxon>Pseudomonadati</taxon>
        <taxon>Pseudomonadota</taxon>
        <taxon>Betaproteobacteria</taxon>
        <taxon>Burkholderiales</taxon>
        <taxon>Oxalobacteraceae</taxon>
        <taxon>Herminiimonas</taxon>
    </lineage>
</organism>
<evidence type="ECO:0000313" key="10">
    <source>
        <dbReference type="Proteomes" id="UP001596379"/>
    </source>
</evidence>
<evidence type="ECO:0000256" key="2">
    <source>
        <dbReference type="ARBA" id="ARBA00022475"/>
    </source>
</evidence>
<evidence type="ECO:0000256" key="6">
    <source>
        <dbReference type="ARBA" id="ARBA00022967"/>
    </source>
</evidence>
<accession>A0ABW2J6M3</accession>
<feature type="domain" description="ABC transporter" evidence="8">
    <location>
        <begin position="19"/>
        <end position="221"/>
    </location>
</feature>
<protein>
    <submittedName>
        <fullName evidence="9">Cytochrome c biogenesis heme-transporting ATPase CcmA</fullName>
    </submittedName>
</protein>
<proteinExistence type="predicted"/>
<dbReference type="InterPro" id="IPR017871">
    <property type="entry name" value="ABC_transporter-like_CS"/>
</dbReference>
<keyword evidence="7" id="KW-0472">Membrane</keyword>
<dbReference type="PANTHER" id="PTHR43499:SF1">
    <property type="entry name" value="ABC TRANSPORTER I FAMILY MEMBER 1"/>
    <property type="match status" value="1"/>
</dbReference>
<keyword evidence="1" id="KW-0813">Transport</keyword>
<evidence type="ECO:0000256" key="3">
    <source>
        <dbReference type="ARBA" id="ARBA00022741"/>
    </source>
</evidence>
<keyword evidence="3" id="KW-0547">Nucleotide-binding</keyword>
<dbReference type="PANTHER" id="PTHR43499">
    <property type="entry name" value="ABC TRANSPORTER I FAMILY MEMBER 1"/>
    <property type="match status" value="1"/>
</dbReference>
<dbReference type="InterPro" id="IPR003439">
    <property type="entry name" value="ABC_transporter-like_ATP-bd"/>
</dbReference>
<evidence type="ECO:0000256" key="4">
    <source>
        <dbReference type="ARBA" id="ARBA00022748"/>
    </source>
</evidence>
<dbReference type="NCBIfam" id="TIGR01189">
    <property type="entry name" value="ccmA"/>
    <property type="match status" value="1"/>
</dbReference>
<dbReference type="PROSITE" id="PS50893">
    <property type="entry name" value="ABC_TRANSPORTER_2"/>
    <property type="match status" value="1"/>
</dbReference>
<evidence type="ECO:0000313" key="9">
    <source>
        <dbReference type="EMBL" id="MFC7299002.1"/>
    </source>
</evidence>
<evidence type="ECO:0000256" key="5">
    <source>
        <dbReference type="ARBA" id="ARBA00022840"/>
    </source>
</evidence>
<keyword evidence="5" id="KW-0067">ATP-binding</keyword>
<dbReference type="RefSeq" id="WP_382234626.1">
    <property type="nucleotide sequence ID" value="NZ_JBHTCC010000002.1"/>
</dbReference>
<evidence type="ECO:0000259" key="8">
    <source>
        <dbReference type="PROSITE" id="PS50893"/>
    </source>
</evidence>
<dbReference type="Proteomes" id="UP001596379">
    <property type="component" value="Unassembled WGS sequence"/>
</dbReference>
<dbReference type="SMART" id="SM00382">
    <property type="entry name" value="AAA"/>
    <property type="match status" value="1"/>
</dbReference>
<dbReference type="InterPro" id="IPR005895">
    <property type="entry name" value="ABC_transptr_haem_export_CcmA"/>
</dbReference>
<dbReference type="InterPro" id="IPR003593">
    <property type="entry name" value="AAA+_ATPase"/>
</dbReference>
<keyword evidence="6" id="KW-1278">Translocase</keyword>
<dbReference type="PROSITE" id="PS00211">
    <property type="entry name" value="ABC_TRANSPORTER_1"/>
    <property type="match status" value="1"/>
</dbReference>
<dbReference type="NCBIfam" id="NF010061">
    <property type="entry name" value="PRK13538.1"/>
    <property type="match status" value="1"/>
</dbReference>
<dbReference type="EMBL" id="JBHTCC010000002">
    <property type="protein sequence ID" value="MFC7299002.1"/>
    <property type="molecule type" value="Genomic_DNA"/>
</dbReference>
<dbReference type="SUPFAM" id="SSF52540">
    <property type="entry name" value="P-loop containing nucleoside triphosphate hydrolases"/>
    <property type="match status" value="1"/>
</dbReference>
<keyword evidence="4" id="KW-0201">Cytochrome c-type biogenesis</keyword>
<reference evidence="10" key="1">
    <citation type="journal article" date="2019" name="Int. J. Syst. Evol. Microbiol.">
        <title>The Global Catalogue of Microorganisms (GCM) 10K type strain sequencing project: providing services to taxonomists for standard genome sequencing and annotation.</title>
        <authorList>
            <consortium name="The Broad Institute Genomics Platform"/>
            <consortium name="The Broad Institute Genome Sequencing Center for Infectious Disease"/>
            <person name="Wu L."/>
            <person name="Ma J."/>
        </authorList>
    </citation>
    <scope>NUCLEOTIDE SEQUENCE [LARGE SCALE GENOMIC DNA]</scope>
    <source>
        <strain evidence="10">CCUG 36956</strain>
    </source>
</reference>
<comment type="caution">
    <text evidence="9">The sequence shown here is derived from an EMBL/GenBank/DDBJ whole genome shotgun (WGS) entry which is preliminary data.</text>
</comment>
<gene>
    <name evidence="9" type="primary">ccmA</name>
    <name evidence="9" type="ORF">ACFQO0_11215</name>
</gene>
<evidence type="ECO:0000256" key="1">
    <source>
        <dbReference type="ARBA" id="ARBA00022448"/>
    </source>
</evidence>
<dbReference type="Gene3D" id="3.40.50.300">
    <property type="entry name" value="P-loop containing nucleotide triphosphate hydrolases"/>
    <property type="match status" value="1"/>
</dbReference>
<dbReference type="InterPro" id="IPR027417">
    <property type="entry name" value="P-loop_NTPase"/>
</dbReference>
<evidence type="ECO:0000256" key="7">
    <source>
        <dbReference type="ARBA" id="ARBA00023136"/>
    </source>
</evidence>
<dbReference type="Pfam" id="PF00005">
    <property type="entry name" value="ABC_tran"/>
    <property type="match status" value="1"/>
</dbReference>
<name>A0ABW2J6M3_9BURK</name>
<keyword evidence="2" id="KW-1003">Cell membrane</keyword>
<keyword evidence="10" id="KW-1185">Reference proteome</keyword>